<dbReference type="AlphaFoldDB" id="A0A0L0W725"/>
<dbReference type="InterPro" id="IPR000515">
    <property type="entry name" value="MetI-like"/>
</dbReference>
<dbReference type="Proteomes" id="UP000037267">
    <property type="component" value="Unassembled WGS sequence"/>
</dbReference>
<keyword evidence="3 5" id="KW-1133">Transmembrane helix</keyword>
<evidence type="ECO:0000256" key="5">
    <source>
        <dbReference type="RuleBase" id="RU363032"/>
    </source>
</evidence>
<dbReference type="STRING" id="1503.CLPU_19c00080"/>
<protein>
    <submittedName>
        <fullName evidence="7">Putative ABC transporter permease protein</fullName>
    </submittedName>
</protein>
<evidence type="ECO:0000313" key="7">
    <source>
        <dbReference type="EMBL" id="KNF07272.1"/>
    </source>
</evidence>
<dbReference type="SUPFAM" id="SSF161098">
    <property type="entry name" value="MetI-like"/>
    <property type="match status" value="1"/>
</dbReference>
<keyword evidence="2 5" id="KW-0812">Transmembrane</keyword>
<dbReference type="PANTHER" id="PTHR43632:SF1">
    <property type="entry name" value="PERMEASE COMPONENT OF TUNGSTATE ABC TRANSPORTER"/>
    <property type="match status" value="1"/>
</dbReference>
<dbReference type="NCBIfam" id="NF038017">
    <property type="entry name" value="ABC_perm1"/>
    <property type="match status" value="1"/>
</dbReference>
<keyword evidence="4 5" id="KW-0472">Membrane</keyword>
<feature type="domain" description="ABC transmembrane type-1" evidence="6">
    <location>
        <begin position="26"/>
        <end position="222"/>
    </location>
</feature>
<dbReference type="PROSITE" id="PS50928">
    <property type="entry name" value="ABC_TM1"/>
    <property type="match status" value="1"/>
</dbReference>
<feature type="transmembrane region" description="Helical" evidence="5">
    <location>
        <begin position="22"/>
        <end position="53"/>
    </location>
</feature>
<feature type="transmembrane region" description="Helical" evidence="5">
    <location>
        <begin position="97"/>
        <end position="122"/>
    </location>
</feature>
<sequence length="229" mass="25004">MDYILDGIKESIRLLLSFDKEVYSIIGLSVFVSSFATIISSTVCIPLGIYLGIKEFKGKKLLSRILYTFMSIPSVIVGLFIAILLSRRGPLGFLDILYTPTAMIIAQTVLVAPLILGLTYNMSKSRGHIIKKTGTTLGANTFHIILLIIKELKVDIFMNIVTSFSRAISEVGAVMIVGGNIKGHTRVITTSISMLNSMGDYPMAIALGIVLLIISFGINSIIYSYNVED</sequence>
<dbReference type="EMBL" id="LGSS01000019">
    <property type="protein sequence ID" value="KNF07272.1"/>
    <property type="molecule type" value="Genomic_DNA"/>
</dbReference>
<accession>A0A0L0W725</accession>
<dbReference type="GO" id="GO:0055085">
    <property type="term" value="P:transmembrane transport"/>
    <property type="evidence" value="ECO:0007669"/>
    <property type="project" value="InterPro"/>
</dbReference>
<comment type="subcellular location">
    <subcellularLocation>
        <location evidence="5">Cell membrane</location>
        <topology evidence="5">Multi-pass membrane protein</topology>
    </subcellularLocation>
    <subcellularLocation>
        <location evidence="1">Membrane</location>
        <topology evidence="1">Multi-pass membrane protein</topology>
    </subcellularLocation>
</comment>
<gene>
    <name evidence="7" type="ORF">CLPU_19c00080</name>
</gene>
<comment type="similarity">
    <text evidence="5">Belongs to the binding-protein-dependent transport system permease family.</text>
</comment>
<dbReference type="CDD" id="cd06261">
    <property type="entry name" value="TM_PBP2"/>
    <property type="match status" value="1"/>
</dbReference>
<feature type="transmembrane region" description="Helical" evidence="5">
    <location>
        <begin position="65"/>
        <end position="85"/>
    </location>
</feature>
<name>A0A0L0W725_GOTPU</name>
<keyword evidence="5" id="KW-0813">Transport</keyword>
<evidence type="ECO:0000256" key="2">
    <source>
        <dbReference type="ARBA" id="ARBA00022692"/>
    </source>
</evidence>
<dbReference type="InterPro" id="IPR035906">
    <property type="entry name" value="MetI-like_sf"/>
</dbReference>
<dbReference type="Gene3D" id="1.10.3720.10">
    <property type="entry name" value="MetI-like"/>
    <property type="match status" value="1"/>
</dbReference>
<dbReference type="InterPro" id="IPR049783">
    <property type="entry name" value="ABC_perm_TupB-like"/>
</dbReference>
<organism evidence="7 8">
    <name type="scientific">Gottschalkia purinilytica</name>
    <name type="common">Clostridium purinilyticum</name>
    <dbReference type="NCBI Taxonomy" id="1503"/>
    <lineage>
        <taxon>Bacteria</taxon>
        <taxon>Bacillati</taxon>
        <taxon>Bacillota</taxon>
        <taxon>Tissierellia</taxon>
        <taxon>Tissierellales</taxon>
        <taxon>Gottschalkiaceae</taxon>
        <taxon>Gottschalkia</taxon>
    </lineage>
</organism>
<evidence type="ECO:0000256" key="1">
    <source>
        <dbReference type="ARBA" id="ARBA00004141"/>
    </source>
</evidence>
<comment type="caution">
    <text evidence="7">The sequence shown here is derived from an EMBL/GenBank/DDBJ whole genome shotgun (WGS) entry which is preliminary data.</text>
</comment>
<evidence type="ECO:0000256" key="4">
    <source>
        <dbReference type="ARBA" id="ARBA00023136"/>
    </source>
</evidence>
<dbReference type="OrthoDB" id="9781724at2"/>
<dbReference type="PANTHER" id="PTHR43632">
    <property type="entry name" value="PERMEASE COMPONENT OF TUNGSTATE ABC TRANSPORTER"/>
    <property type="match status" value="1"/>
</dbReference>
<dbReference type="GO" id="GO:0005886">
    <property type="term" value="C:plasma membrane"/>
    <property type="evidence" value="ECO:0007669"/>
    <property type="project" value="UniProtKB-SubCell"/>
</dbReference>
<evidence type="ECO:0000259" key="6">
    <source>
        <dbReference type="PROSITE" id="PS50928"/>
    </source>
</evidence>
<evidence type="ECO:0000313" key="8">
    <source>
        <dbReference type="Proteomes" id="UP000037267"/>
    </source>
</evidence>
<dbReference type="PATRIC" id="fig|1503.3.peg.819"/>
<feature type="transmembrane region" description="Helical" evidence="5">
    <location>
        <begin position="204"/>
        <end position="225"/>
    </location>
</feature>
<evidence type="ECO:0000256" key="3">
    <source>
        <dbReference type="ARBA" id="ARBA00022989"/>
    </source>
</evidence>
<proteinExistence type="inferred from homology"/>
<reference evidence="8" key="1">
    <citation type="submission" date="2015-07" db="EMBL/GenBank/DDBJ databases">
        <title>Draft genome sequence of the purine-degrading Gottschalkia purinilyticum DSM 1384 (formerly Clostridium purinilyticum).</title>
        <authorList>
            <person name="Poehlein A."/>
            <person name="Schiel-Bengelsdorf B."/>
            <person name="Bengelsdorf F.R."/>
            <person name="Daniel R."/>
            <person name="Duerre P."/>
        </authorList>
    </citation>
    <scope>NUCLEOTIDE SEQUENCE [LARGE SCALE GENOMIC DNA]</scope>
    <source>
        <strain evidence="8">DSM 1384</strain>
    </source>
</reference>
<keyword evidence="8" id="KW-1185">Reference proteome</keyword>
<dbReference type="RefSeq" id="WP_050356358.1">
    <property type="nucleotide sequence ID" value="NZ_LGSS01000019.1"/>
</dbReference>
<dbReference type="Pfam" id="PF00528">
    <property type="entry name" value="BPD_transp_1"/>
    <property type="match status" value="1"/>
</dbReference>